<dbReference type="InterPro" id="IPR013819">
    <property type="entry name" value="LipOase_C"/>
</dbReference>
<evidence type="ECO:0000256" key="18">
    <source>
        <dbReference type="RuleBase" id="RU003974"/>
    </source>
</evidence>
<evidence type="ECO:0000313" key="21">
    <source>
        <dbReference type="EMBL" id="SPC84045.1"/>
    </source>
</evidence>
<dbReference type="Pfam" id="PF13855">
    <property type="entry name" value="LRR_8"/>
    <property type="match status" value="1"/>
</dbReference>
<dbReference type="InterPro" id="IPR001024">
    <property type="entry name" value="PLAT/LH2_dom"/>
</dbReference>
<evidence type="ECO:0000256" key="12">
    <source>
        <dbReference type="ARBA" id="ARBA00023002"/>
    </source>
</evidence>
<keyword evidence="16" id="KW-0275">Fatty acid biosynthesis</keyword>
<dbReference type="PANTHER" id="PTHR11771">
    <property type="entry name" value="LIPOXYGENASE"/>
    <property type="match status" value="1"/>
</dbReference>
<comment type="cofactor">
    <cofactor evidence="1 18">
        <name>Fe cation</name>
        <dbReference type="ChEBI" id="CHEBI:24875"/>
    </cofactor>
</comment>
<evidence type="ECO:0000256" key="17">
    <source>
        <dbReference type="ARBA" id="ARBA00023180"/>
    </source>
</evidence>
<dbReference type="Pfam" id="PF00560">
    <property type="entry name" value="LRR_1"/>
    <property type="match status" value="3"/>
</dbReference>
<dbReference type="FunFam" id="4.10.375.10:FF:000001">
    <property type="entry name" value="Lipoxygenase"/>
    <property type="match status" value="1"/>
</dbReference>
<evidence type="ECO:0000256" key="15">
    <source>
        <dbReference type="ARBA" id="ARBA00023136"/>
    </source>
</evidence>
<evidence type="ECO:0000256" key="14">
    <source>
        <dbReference type="ARBA" id="ARBA00023098"/>
    </source>
</evidence>
<keyword evidence="12 18" id="KW-0560">Oxidoreductase</keyword>
<dbReference type="PRINTS" id="PR00087">
    <property type="entry name" value="LIPOXYGENASE"/>
</dbReference>
<keyword evidence="15" id="KW-0472">Membrane</keyword>
<evidence type="ECO:0000256" key="19">
    <source>
        <dbReference type="SAM" id="MobiDB-lite"/>
    </source>
</evidence>
<keyword evidence="4" id="KW-0444">Lipid biosynthesis</keyword>
<feature type="domain" description="Lipoxygenase" evidence="20">
    <location>
        <begin position="551"/>
        <end position="1219"/>
    </location>
</feature>
<dbReference type="InterPro" id="IPR001611">
    <property type="entry name" value="Leu-rich_rpt"/>
</dbReference>
<keyword evidence="5" id="KW-0433">Leucine-rich repeat</keyword>
<dbReference type="Gene3D" id="3.10.450.60">
    <property type="match status" value="1"/>
</dbReference>
<gene>
    <name evidence="21" type="ORF">FSB_LOCUS11927</name>
</gene>
<evidence type="ECO:0000256" key="7">
    <source>
        <dbReference type="ARBA" id="ARBA00022729"/>
    </source>
</evidence>
<keyword evidence="10" id="KW-0276">Fatty acid metabolism</keyword>
<dbReference type="InterPro" id="IPR020833">
    <property type="entry name" value="LipOase_Fe_BS"/>
</dbReference>
<keyword evidence="11 18" id="KW-0223">Dioxygenase</keyword>
<keyword evidence="6 18" id="KW-0479">Metal-binding</keyword>
<dbReference type="Gene3D" id="4.10.372.10">
    <property type="entry name" value="Lipoxygenase-1, Domain 3"/>
    <property type="match status" value="1"/>
</dbReference>
<evidence type="ECO:0000256" key="4">
    <source>
        <dbReference type="ARBA" id="ARBA00022516"/>
    </source>
</evidence>
<dbReference type="GO" id="GO:0016020">
    <property type="term" value="C:membrane"/>
    <property type="evidence" value="ECO:0007669"/>
    <property type="project" value="UniProtKB-SubCell"/>
</dbReference>
<keyword evidence="9" id="KW-0925">Oxylipin biosynthesis</keyword>
<reference evidence="21" key="1">
    <citation type="submission" date="2018-02" db="EMBL/GenBank/DDBJ databases">
        <authorList>
            <person name="Cohen D.B."/>
            <person name="Kent A.D."/>
        </authorList>
    </citation>
    <scope>NUCLEOTIDE SEQUENCE</scope>
</reference>
<evidence type="ECO:0000256" key="5">
    <source>
        <dbReference type="ARBA" id="ARBA00022614"/>
    </source>
</evidence>
<evidence type="ECO:0000256" key="10">
    <source>
        <dbReference type="ARBA" id="ARBA00022832"/>
    </source>
</evidence>
<evidence type="ECO:0000259" key="20">
    <source>
        <dbReference type="PROSITE" id="PS51393"/>
    </source>
</evidence>
<dbReference type="FunFam" id="3.10.450.60:FF:000002">
    <property type="entry name" value="Lipoxygenase"/>
    <property type="match status" value="1"/>
</dbReference>
<dbReference type="GO" id="GO:0031408">
    <property type="term" value="P:oxylipin biosynthetic process"/>
    <property type="evidence" value="ECO:0007669"/>
    <property type="project" value="UniProtKB-KW"/>
</dbReference>
<dbReference type="GO" id="GO:0006633">
    <property type="term" value="P:fatty acid biosynthetic process"/>
    <property type="evidence" value="ECO:0007669"/>
    <property type="project" value="UniProtKB-KW"/>
</dbReference>
<dbReference type="InterPro" id="IPR000907">
    <property type="entry name" value="LipOase"/>
</dbReference>
<dbReference type="Gene3D" id="4.10.375.10">
    <property type="entry name" value="Lipoxygenase-1, Domain 2"/>
    <property type="match status" value="1"/>
</dbReference>
<dbReference type="PROSITE" id="PS51393">
    <property type="entry name" value="LIPOXYGENASE_3"/>
    <property type="match status" value="1"/>
</dbReference>
<dbReference type="SUPFAM" id="SSF48484">
    <property type="entry name" value="Lipoxigenase"/>
    <property type="match status" value="1"/>
</dbReference>
<dbReference type="InterPro" id="IPR032675">
    <property type="entry name" value="LRR_dom_sf"/>
</dbReference>
<dbReference type="SUPFAM" id="SSF52058">
    <property type="entry name" value="L domain-like"/>
    <property type="match status" value="1"/>
</dbReference>
<dbReference type="AlphaFoldDB" id="A0A2N9FAC0"/>
<sequence length="1219" mass="138337">MICKVNSLQVLDLSNNHLIGQIPQCLGNFSSSLSVLNMRNNSFQGILPETFIKGSSLRTLDLSLNRIEGKIPRSLVKCRQLEVLNLGNNNMNDIFPFWLESLPELQILILRANGFQGPIWDSHTNSGFSKLHVIDLSHNNFTGRLPSEYFKTWNAMLMVHGKINSKPEYMGDDSGYYEDSITVMNKGLEMELIVYNLYGMGHMDLSKMKFRNPIPNTFSPRKSDCIGLQNQNMDKLTCMPTDFQVDLNCDASLSSPVWLSSTIPADWICQFPSEFEASSHQDVCCVKRQSVFELEGDASIDDILNQQFKNYSSFSQTHSEVKMVQSLLPIWEEYERTGSMTMRDVAMPSDLSTLSLSLEFENKLIELCGETENTLALNPFEKNMNYKSFDRADMLSYESYSPGASENASFTLTTSNIKEENFDGSSGCTYGFLTDHQPCPTTQRGVPVCKGAKSSHKIMEVFNDENESKKRKIKGTVVLMKKNVLDFNDFHASFLDRVHELLGQGVSLQLISAVNVDPENQLQGKVGEPAYLEDWITTITSLTAGESAFKTYLPSETPTPLRKYREEELVNLRGDGKGELQEWDRVYDYAYYNDLGSPKHVHPILGGSSEYPYPRRGRTGRPPTEADPKIETRLNPLLSINIYVPRDERFGHLKMSDFVAYALKAIAQFLKPELETAFSSTPNEFDKLQDILNLYEGGIELPNDLLQNIRKNIPAETLKEIFRTDGEGLLKFPVPQVIKEDKSAWRTDEEFAREMLAGVNPVIIRCLQEFPPSSKLDSKVYGDQTSTITEEHIGKYLNGLSIDEAIKSNKLFILDHHDALMPYLKRINETSTKIYTSRTLLFLKEDGTLKPLAIELSLPHPDGNQFGAISKVYTPAEEGVQSCIWQLAKAYVAVIDSGYHQLISHWLHTHAAIEPFVIATNRQLSVLINAGGALESTVFPRKYSMEWSSVLYKNWVFPEQALPADLIKRGMAVEDVNSPHGLRLLIEDYPYAVDGLEIWSAIKTWVEDYCSFYYKTDDMVQNDSELQSWWKELREEGHGDKKDEPWWPKMQTREELIETCTITIWIASALHAAINFGQYPYGGYPPNRPAMSRQFMPEEGSTDYKELKTHPDKAFLKTFTSQLESVLGISLVEILSRHSSDEIYLGQRDSLDWTSDKTPLAAFERFGKKLEEIEDRITKRNKDEKLKNRVGPIKMPYTLLYPTSEEGLTAKGIPNSVSI</sequence>
<dbReference type="Pfam" id="PF00305">
    <property type="entry name" value="Lipoxygenase"/>
    <property type="match status" value="1"/>
</dbReference>
<evidence type="ECO:0000256" key="3">
    <source>
        <dbReference type="ARBA" id="ARBA00009419"/>
    </source>
</evidence>
<dbReference type="FunFam" id="3.80.10.10:FF:000041">
    <property type="entry name" value="LRR receptor-like serine/threonine-protein kinase ERECTA"/>
    <property type="match status" value="1"/>
</dbReference>
<dbReference type="SUPFAM" id="SSF49723">
    <property type="entry name" value="Lipase/lipooxygenase domain (PLAT/LH2 domain)"/>
    <property type="match status" value="1"/>
</dbReference>
<dbReference type="Gene3D" id="2.60.60.20">
    <property type="entry name" value="PLAT/LH2 domain"/>
    <property type="match status" value="1"/>
</dbReference>
<comment type="subcellular location">
    <subcellularLocation>
        <location evidence="2">Membrane</location>
    </subcellularLocation>
</comment>
<dbReference type="PRINTS" id="PR00468">
    <property type="entry name" value="PLTLPOXGNASE"/>
</dbReference>
<dbReference type="EMBL" id="OIVN01000684">
    <property type="protein sequence ID" value="SPC84045.1"/>
    <property type="molecule type" value="Genomic_DNA"/>
</dbReference>
<proteinExistence type="inferred from homology"/>
<keyword evidence="13 18" id="KW-0408">Iron</keyword>
<dbReference type="InterPro" id="IPR036226">
    <property type="entry name" value="LipOase_C_sf"/>
</dbReference>
<organism evidence="21">
    <name type="scientific">Fagus sylvatica</name>
    <name type="common">Beechnut</name>
    <dbReference type="NCBI Taxonomy" id="28930"/>
    <lineage>
        <taxon>Eukaryota</taxon>
        <taxon>Viridiplantae</taxon>
        <taxon>Streptophyta</taxon>
        <taxon>Embryophyta</taxon>
        <taxon>Tracheophyta</taxon>
        <taxon>Spermatophyta</taxon>
        <taxon>Magnoliopsida</taxon>
        <taxon>eudicotyledons</taxon>
        <taxon>Gunneridae</taxon>
        <taxon>Pentapetalae</taxon>
        <taxon>rosids</taxon>
        <taxon>fabids</taxon>
        <taxon>Fagales</taxon>
        <taxon>Fagaceae</taxon>
        <taxon>Fagus</taxon>
    </lineage>
</organism>
<comment type="similarity">
    <text evidence="3 18">Belongs to the lipoxygenase family.</text>
</comment>
<evidence type="ECO:0000256" key="2">
    <source>
        <dbReference type="ARBA" id="ARBA00004370"/>
    </source>
</evidence>
<protein>
    <recommendedName>
        <fullName evidence="20">Lipoxygenase domain-containing protein</fullName>
    </recommendedName>
</protein>
<dbReference type="InterPro" id="IPR001246">
    <property type="entry name" value="LipOase_plant"/>
</dbReference>
<dbReference type="GO" id="GO:0016702">
    <property type="term" value="F:oxidoreductase activity, acting on single donors with incorporation of molecular oxygen, incorporation of two atoms of oxygen"/>
    <property type="evidence" value="ECO:0007669"/>
    <property type="project" value="InterPro"/>
</dbReference>
<keyword evidence="8" id="KW-0677">Repeat</keyword>
<keyword evidence="14" id="KW-0443">Lipid metabolism</keyword>
<dbReference type="GO" id="GO:0034440">
    <property type="term" value="P:lipid oxidation"/>
    <property type="evidence" value="ECO:0007669"/>
    <property type="project" value="InterPro"/>
</dbReference>
<dbReference type="Gene3D" id="3.80.10.10">
    <property type="entry name" value="Ribonuclease Inhibitor"/>
    <property type="match status" value="1"/>
</dbReference>
<name>A0A2N9FAC0_FAGSY</name>
<feature type="region of interest" description="Disordered" evidence="19">
    <location>
        <begin position="606"/>
        <end position="628"/>
    </location>
</feature>
<dbReference type="FunFam" id="4.10.372.10:FF:000001">
    <property type="entry name" value="Lipoxygenase"/>
    <property type="match status" value="1"/>
</dbReference>
<evidence type="ECO:0000256" key="11">
    <source>
        <dbReference type="ARBA" id="ARBA00022964"/>
    </source>
</evidence>
<evidence type="ECO:0000256" key="8">
    <source>
        <dbReference type="ARBA" id="ARBA00022737"/>
    </source>
</evidence>
<dbReference type="Gene3D" id="1.20.245.10">
    <property type="entry name" value="Lipoxygenase-1, Domain 5"/>
    <property type="match status" value="1"/>
</dbReference>
<keyword evidence="7" id="KW-0732">Signal</keyword>
<evidence type="ECO:0000256" key="6">
    <source>
        <dbReference type="ARBA" id="ARBA00022723"/>
    </source>
</evidence>
<keyword evidence="17" id="KW-0325">Glycoprotein</keyword>
<evidence type="ECO:0000256" key="9">
    <source>
        <dbReference type="ARBA" id="ARBA00022767"/>
    </source>
</evidence>
<dbReference type="SMART" id="SM00308">
    <property type="entry name" value="LH2"/>
    <property type="match status" value="1"/>
</dbReference>
<dbReference type="GO" id="GO:0046872">
    <property type="term" value="F:metal ion binding"/>
    <property type="evidence" value="ECO:0007669"/>
    <property type="project" value="UniProtKB-KW"/>
</dbReference>
<evidence type="ECO:0000256" key="16">
    <source>
        <dbReference type="ARBA" id="ARBA00023160"/>
    </source>
</evidence>
<accession>A0A2N9FAC0</accession>
<evidence type="ECO:0000256" key="13">
    <source>
        <dbReference type="ARBA" id="ARBA00023004"/>
    </source>
</evidence>
<dbReference type="InterPro" id="IPR027433">
    <property type="entry name" value="Lipoxygenase_dom_3"/>
</dbReference>
<evidence type="ECO:0000256" key="1">
    <source>
        <dbReference type="ARBA" id="ARBA00001962"/>
    </source>
</evidence>
<dbReference type="PROSITE" id="PS00711">
    <property type="entry name" value="LIPOXYGENASE_1"/>
    <property type="match status" value="1"/>
</dbReference>
<dbReference type="InterPro" id="IPR036392">
    <property type="entry name" value="PLAT/LH2_dom_sf"/>
</dbReference>